<feature type="signal peptide" evidence="5">
    <location>
        <begin position="1"/>
        <end position="22"/>
    </location>
</feature>
<evidence type="ECO:0000313" key="8">
    <source>
        <dbReference type="Proteomes" id="UP000887013"/>
    </source>
</evidence>
<dbReference type="GO" id="GO:0005576">
    <property type="term" value="C:extracellular region"/>
    <property type="evidence" value="ECO:0007669"/>
    <property type="project" value="InterPro"/>
</dbReference>
<gene>
    <name evidence="7" type="ORF">NPIL_628872</name>
</gene>
<reference evidence="7" key="1">
    <citation type="submission" date="2020-08" db="EMBL/GenBank/DDBJ databases">
        <title>Multicomponent nature underlies the extraordinary mechanical properties of spider dragline silk.</title>
        <authorList>
            <person name="Kono N."/>
            <person name="Nakamura H."/>
            <person name="Mori M."/>
            <person name="Yoshida Y."/>
            <person name="Ohtoshi R."/>
            <person name="Malay A.D."/>
            <person name="Moran D.A.P."/>
            <person name="Tomita M."/>
            <person name="Numata K."/>
            <person name="Arakawa K."/>
        </authorList>
    </citation>
    <scope>NUCLEOTIDE SEQUENCE</scope>
</reference>
<evidence type="ECO:0000256" key="4">
    <source>
        <dbReference type="SAM" id="MobiDB-lite"/>
    </source>
</evidence>
<proteinExistence type="predicted"/>
<comment type="function">
    <text evidence="1">Has antibacterial activity.</text>
</comment>
<dbReference type="AlphaFoldDB" id="A0A8X6QGZ7"/>
<evidence type="ECO:0000256" key="1">
    <source>
        <dbReference type="ARBA" id="ARBA00002878"/>
    </source>
</evidence>
<organism evidence="7 8">
    <name type="scientific">Nephila pilipes</name>
    <name type="common">Giant wood spider</name>
    <name type="synonym">Nephila maculata</name>
    <dbReference type="NCBI Taxonomy" id="299642"/>
    <lineage>
        <taxon>Eukaryota</taxon>
        <taxon>Metazoa</taxon>
        <taxon>Ecdysozoa</taxon>
        <taxon>Arthropoda</taxon>
        <taxon>Chelicerata</taxon>
        <taxon>Arachnida</taxon>
        <taxon>Araneae</taxon>
        <taxon>Araneomorphae</taxon>
        <taxon>Entelegynae</taxon>
        <taxon>Araneoidea</taxon>
        <taxon>Nephilidae</taxon>
        <taxon>Nephila</taxon>
    </lineage>
</organism>
<dbReference type="Pfam" id="PF00095">
    <property type="entry name" value="WAP"/>
    <property type="match status" value="1"/>
</dbReference>
<keyword evidence="2" id="KW-0800">Toxin</keyword>
<dbReference type="InterPro" id="IPR008197">
    <property type="entry name" value="WAP_dom"/>
</dbReference>
<evidence type="ECO:0000313" key="7">
    <source>
        <dbReference type="EMBL" id="GFU26671.1"/>
    </source>
</evidence>
<feature type="compositionally biased region" description="Polar residues" evidence="4">
    <location>
        <begin position="75"/>
        <end position="85"/>
    </location>
</feature>
<dbReference type="Proteomes" id="UP000887013">
    <property type="component" value="Unassembled WGS sequence"/>
</dbReference>
<evidence type="ECO:0000256" key="3">
    <source>
        <dbReference type="ARBA" id="ARBA00022729"/>
    </source>
</evidence>
<name>A0A8X6QGZ7_NEPPI</name>
<accession>A0A8X6QGZ7</accession>
<dbReference type="GO" id="GO:0030414">
    <property type="term" value="F:peptidase inhibitor activity"/>
    <property type="evidence" value="ECO:0007669"/>
    <property type="project" value="InterPro"/>
</dbReference>
<feature type="chain" id="PRO_5036469513" description="WAP domain-containing protein" evidence="5">
    <location>
        <begin position="23"/>
        <end position="85"/>
    </location>
</feature>
<evidence type="ECO:0000259" key="6">
    <source>
        <dbReference type="PROSITE" id="PS51390"/>
    </source>
</evidence>
<keyword evidence="3 5" id="KW-0732">Signal</keyword>
<dbReference type="OrthoDB" id="6436225at2759"/>
<dbReference type="GO" id="GO:0090729">
    <property type="term" value="F:toxin activity"/>
    <property type="evidence" value="ECO:0007669"/>
    <property type="project" value="UniProtKB-KW"/>
</dbReference>
<protein>
    <recommendedName>
        <fullName evidence="6">WAP domain-containing protein</fullName>
    </recommendedName>
</protein>
<dbReference type="EMBL" id="BMAW01032666">
    <property type="protein sequence ID" value="GFU26671.1"/>
    <property type="molecule type" value="Genomic_DNA"/>
</dbReference>
<dbReference type="InterPro" id="IPR036645">
    <property type="entry name" value="Elafin-like_sf"/>
</dbReference>
<keyword evidence="8" id="KW-1185">Reference proteome</keyword>
<evidence type="ECO:0000256" key="2">
    <source>
        <dbReference type="ARBA" id="ARBA00022656"/>
    </source>
</evidence>
<dbReference type="PROSITE" id="PS51390">
    <property type="entry name" value="WAP"/>
    <property type="match status" value="1"/>
</dbReference>
<comment type="caution">
    <text evidence="7">The sequence shown here is derived from an EMBL/GenBank/DDBJ whole genome shotgun (WGS) entry which is preliminary data.</text>
</comment>
<feature type="domain" description="WAP" evidence="6">
    <location>
        <begin position="17"/>
        <end position="65"/>
    </location>
</feature>
<dbReference type="Gene3D" id="4.10.75.10">
    <property type="entry name" value="Elafin-like"/>
    <property type="match status" value="1"/>
</dbReference>
<feature type="region of interest" description="Disordered" evidence="4">
    <location>
        <begin position="61"/>
        <end position="85"/>
    </location>
</feature>
<dbReference type="SUPFAM" id="SSF57256">
    <property type="entry name" value="Elafin-like"/>
    <property type="match status" value="1"/>
</dbReference>
<evidence type="ECO:0000256" key="5">
    <source>
        <dbReference type="SAM" id="SignalP"/>
    </source>
</evidence>
<sequence>MQKMKLTAVIILIVVVMSVVQANYCPRRPNIMCIRASNKCCSDSDCRGSKICCSENCGNQCRDSESEPTNGMKAQRSSTCKIDPF</sequence>